<feature type="non-terminal residue" evidence="4">
    <location>
        <position position="311"/>
    </location>
</feature>
<evidence type="ECO:0000256" key="1">
    <source>
        <dbReference type="SAM" id="MobiDB-lite"/>
    </source>
</evidence>
<dbReference type="SMART" id="SM00915">
    <property type="entry name" value="Jacalin"/>
    <property type="match status" value="1"/>
</dbReference>
<evidence type="ECO:0000313" key="5">
    <source>
        <dbReference type="Proteomes" id="UP000018958"/>
    </source>
</evidence>
<evidence type="ECO:0000313" key="4">
    <source>
        <dbReference type="EMBL" id="ETP17887.1"/>
    </source>
</evidence>
<accession>W2X5U8</accession>
<reference evidence="4 5" key="1">
    <citation type="submission" date="2013-11" db="EMBL/GenBank/DDBJ databases">
        <title>The Genome Sequence of Phytophthora parasitica CJ01A1.</title>
        <authorList>
            <consortium name="The Broad Institute Genomics Platform"/>
            <person name="Russ C."/>
            <person name="Tyler B."/>
            <person name="Panabieres F."/>
            <person name="Shan W."/>
            <person name="Tripathy S."/>
            <person name="Grunwald N."/>
            <person name="Machado M."/>
            <person name="Johnson C.S."/>
            <person name="Walker B."/>
            <person name="Young S.K."/>
            <person name="Zeng Q."/>
            <person name="Gargeya S."/>
            <person name="Fitzgerald M."/>
            <person name="Haas B."/>
            <person name="Abouelleil A."/>
            <person name="Allen A.W."/>
            <person name="Alvarado L."/>
            <person name="Arachchi H.M."/>
            <person name="Berlin A.M."/>
            <person name="Chapman S.B."/>
            <person name="Gainer-Dewar J."/>
            <person name="Goldberg J."/>
            <person name="Griggs A."/>
            <person name="Gujja S."/>
            <person name="Hansen M."/>
            <person name="Howarth C."/>
            <person name="Imamovic A."/>
            <person name="Ireland A."/>
            <person name="Larimer J."/>
            <person name="McCowan C."/>
            <person name="Murphy C."/>
            <person name="Pearson M."/>
            <person name="Poon T.W."/>
            <person name="Priest M."/>
            <person name="Roberts A."/>
            <person name="Saif S."/>
            <person name="Shea T."/>
            <person name="Sisk P."/>
            <person name="Sykes S."/>
            <person name="Wortman J."/>
            <person name="Nusbaum C."/>
            <person name="Birren B."/>
        </authorList>
    </citation>
    <scope>NUCLEOTIDE SEQUENCE [LARGE SCALE GENOMIC DNA]</scope>
    <source>
        <strain evidence="4 5">CJ01A1</strain>
    </source>
</reference>
<feature type="compositionally biased region" description="Low complexity" evidence="1">
    <location>
        <begin position="259"/>
        <end position="286"/>
    </location>
</feature>
<dbReference type="PROSITE" id="PS51752">
    <property type="entry name" value="JACALIN_LECTIN"/>
    <property type="match status" value="1"/>
</dbReference>
<feature type="chain" id="PRO_5004829866" description="Jacalin-type lectin domain-containing protein" evidence="2">
    <location>
        <begin position="29"/>
        <end position="311"/>
    </location>
</feature>
<dbReference type="Proteomes" id="UP000018958">
    <property type="component" value="Unassembled WGS sequence"/>
</dbReference>
<feature type="domain" description="Jacalin-type lectin" evidence="3">
    <location>
        <begin position="32"/>
        <end position="173"/>
    </location>
</feature>
<dbReference type="Gene3D" id="2.100.10.30">
    <property type="entry name" value="Jacalin-like lectin domain"/>
    <property type="match status" value="1"/>
</dbReference>
<feature type="region of interest" description="Disordered" evidence="1">
    <location>
        <begin position="179"/>
        <end position="311"/>
    </location>
</feature>
<dbReference type="InterPro" id="IPR036404">
    <property type="entry name" value="Jacalin-like_lectin_dom_sf"/>
</dbReference>
<evidence type="ECO:0000256" key="2">
    <source>
        <dbReference type="SAM" id="SignalP"/>
    </source>
</evidence>
<gene>
    <name evidence="4" type="ORF">F441_07803</name>
</gene>
<dbReference type="SUPFAM" id="SSF51101">
    <property type="entry name" value="Mannose-binding lectins"/>
    <property type="match status" value="1"/>
</dbReference>
<proteinExistence type="predicted"/>
<dbReference type="InterPro" id="IPR001229">
    <property type="entry name" value="Jacalin-like_lectin_dom"/>
</dbReference>
<comment type="caution">
    <text evidence="4">The sequence shown here is derived from an EMBL/GenBank/DDBJ whole genome shotgun (WGS) entry which is preliminary data.</text>
</comment>
<dbReference type="EMBL" id="ANIX01001618">
    <property type="protein sequence ID" value="ETP17887.1"/>
    <property type="molecule type" value="Genomic_DNA"/>
</dbReference>
<dbReference type="OrthoDB" id="127725at2759"/>
<keyword evidence="2" id="KW-0732">Signal</keyword>
<protein>
    <recommendedName>
        <fullName evidence="3">Jacalin-type lectin domain-containing protein</fullName>
    </recommendedName>
</protein>
<dbReference type="Pfam" id="PF01419">
    <property type="entry name" value="Jacalin"/>
    <property type="match status" value="1"/>
</dbReference>
<feature type="signal peptide" evidence="2">
    <location>
        <begin position="1"/>
        <end position="28"/>
    </location>
</feature>
<feature type="compositionally biased region" description="Low complexity" evidence="1">
    <location>
        <begin position="233"/>
        <end position="244"/>
    </location>
</feature>
<evidence type="ECO:0000259" key="3">
    <source>
        <dbReference type="PROSITE" id="PS51752"/>
    </source>
</evidence>
<organism evidence="4 5">
    <name type="scientific">Phytophthora nicotianae CJ01A1</name>
    <dbReference type="NCBI Taxonomy" id="1317063"/>
    <lineage>
        <taxon>Eukaryota</taxon>
        <taxon>Sar</taxon>
        <taxon>Stramenopiles</taxon>
        <taxon>Oomycota</taxon>
        <taxon>Peronosporomycetes</taxon>
        <taxon>Peronosporales</taxon>
        <taxon>Peronosporaceae</taxon>
        <taxon>Phytophthora</taxon>
    </lineage>
</organism>
<feature type="compositionally biased region" description="Low complexity" evidence="1">
    <location>
        <begin position="179"/>
        <end position="201"/>
    </location>
</feature>
<sequence length="311" mass="31112">MISRSWVVTLFQALVCVHLLVLPGVFSADESFQLSESFGGPHGKEFSDQASVVAGQTIGSITIRAGERVDGISLEVAGPKAITFNHGGAGGKENTLKLAKDEFITTMEAHWAEKKGRTRIFYLSFGTSAGNTVSAGSQTESKNTVTAPKGFQLGGFFGQDGDEIDKLGAIWTRISAEAPATEAPAPASAAASGSGVPAAESTAGSGADSALASTESSGPAEAPTKQNAVSTEDSALASDGASGSTETPVKKKKKATVKSSEGSAAESSGDSAVASAAASGSGSAEVSIKKKKTKKAAVASSEASAGSTEDA</sequence>
<feature type="compositionally biased region" description="Low complexity" evidence="1">
    <location>
        <begin position="296"/>
        <end position="311"/>
    </location>
</feature>
<name>W2X5U8_PHYNI</name>
<dbReference type="AlphaFoldDB" id="W2X5U8"/>